<dbReference type="PANTHER" id="PTHR47410:SF4">
    <property type="entry name" value="TOLL-LIKE RECEPTOR 9"/>
    <property type="match status" value="1"/>
</dbReference>
<keyword evidence="4" id="KW-0433">Leucine-rich repeat</keyword>
<dbReference type="FunFam" id="3.40.50.10140:FF:000003">
    <property type="entry name" value="Toll-like receptor 7"/>
    <property type="match status" value="1"/>
</dbReference>
<keyword evidence="10" id="KW-1133">Transmembrane helix</keyword>
<keyword evidence="9" id="KW-0391">Immunity</keyword>
<keyword evidence="13" id="KW-0325">Glycoprotein</keyword>
<evidence type="ECO:0000256" key="10">
    <source>
        <dbReference type="ARBA" id="ARBA00022989"/>
    </source>
</evidence>
<evidence type="ECO:0000256" key="13">
    <source>
        <dbReference type="ARBA" id="ARBA00023180"/>
    </source>
</evidence>
<gene>
    <name evidence="17" type="primary">TLR9</name>
    <name evidence="17" type="ORF">AMEX_G15122</name>
</gene>
<keyword evidence="5" id="KW-0812">Transmembrane</keyword>
<evidence type="ECO:0000313" key="18">
    <source>
        <dbReference type="Ensembl" id="ENSAMXP00005046536.1"/>
    </source>
</evidence>
<evidence type="ECO:0000256" key="6">
    <source>
        <dbReference type="ARBA" id="ARBA00022729"/>
    </source>
</evidence>
<dbReference type="SMART" id="SM00365">
    <property type="entry name" value="LRR_SD22"/>
    <property type="match status" value="6"/>
</dbReference>
<dbReference type="GO" id="GO:0051607">
    <property type="term" value="P:defense response to virus"/>
    <property type="evidence" value="ECO:0007669"/>
    <property type="project" value="TreeGrafter"/>
</dbReference>
<dbReference type="EMBL" id="JAICCE010000012">
    <property type="protein sequence ID" value="KAG9270200.1"/>
    <property type="molecule type" value="Genomic_DNA"/>
</dbReference>
<dbReference type="GO" id="GO:0006954">
    <property type="term" value="P:inflammatory response"/>
    <property type="evidence" value="ECO:0007669"/>
    <property type="project" value="UniProtKB-KW"/>
</dbReference>
<dbReference type="InterPro" id="IPR001611">
    <property type="entry name" value="Leu-rich_rpt"/>
</dbReference>
<name>A0A8B9L5W0_ASTMX</name>
<dbReference type="SMART" id="SM00082">
    <property type="entry name" value="LRRCT"/>
    <property type="match status" value="1"/>
</dbReference>
<evidence type="ECO:0000256" key="5">
    <source>
        <dbReference type="ARBA" id="ARBA00022692"/>
    </source>
</evidence>
<keyword evidence="8" id="KW-0967">Endosome</keyword>
<keyword evidence="14" id="KW-0395">Inflammatory response</keyword>
<comment type="subcellular location">
    <subcellularLocation>
        <location evidence="15">Endomembrane system</location>
        <topology evidence="15">Single-pass type I membrane protein</topology>
    </subcellularLocation>
    <subcellularLocation>
        <location evidence="1">Endosome</location>
    </subcellularLocation>
</comment>
<dbReference type="SUPFAM" id="SSF52200">
    <property type="entry name" value="Toll/Interleukin receptor TIR domain"/>
    <property type="match status" value="1"/>
</dbReference>
<evidence type="ECO:0000256" key="8">
    <source>
        <dbReference type="ARBA" id="ARBA00022753"/>
    </source>
</evidence>
<dbReference type="PANTHER" id="PTHR47410">
    <property type="entry name" value="TOLL-LIKE RECEPTOR 7-RELATED"/>
    <property type="match status" value="1"/>
</dbReference>
<proteinExistence type="inferred from homology"/>
<reference evidence="17 20" key="1">
    <citation type="submission" date="2021-07" db="EMBL/GenBank/DDBJ databases">
        <authorList>
            <person name="Imarazene B."/>
            <person name="Zahm M."/>
            <person name="Klopp C."/>
            <person name="Cabau C."/>
            <person name="Beille S."/>
            <person name="Jouanno E."/>
            <person name="Castinel A."/>
            <person name="Lluch J."/>
            <person name="Gil L."/>
            <person name="Kuchtly C."/>
            <person name="Lopez Roques C."/>
            <person name="Donnadieu C."/>
            <person name="Parrinello H."/>
            <person name="Journot L."/>
            <person name="Du K."/>
            <person name="Schartl M."/>
            <person name="Retaux S."/>
            <person name="Guiguen Y."/>
        </authorList>
    </citation>
    <scope>NUCLEOTIDE SEQUENCE [LARGE SCALE GENOMIC DNA]</scope>
    <source>
        <strain evidence="17">Pach_M1</strain>
        <tissue evidence="17">Testis</tissue>
    </source>
</reference>
<protein>
    <submittedName>
        <fullName evidence="18">Toll like receptor 9</fullName>
    </submittedName>
    <submittedName>
        <fullName evidence="17">Toll-like receptor 9 isoform X1</fullName>
    </submittedName>
</protein>
<dbReference type="GO" id="GO:0005768">
    <property type="term" value="C:endosome"/>
    <property type="evidence" value="ECO:0007669"/>
    <property type="project" value="UniProtKB-SubCell"/>
</dbReference>
<dbReference type="Ensembl" id="ENSAMXT00005050552.1">
    <property type="protein sequence ID" value="ENSAMXP00005046536.1"/>
    <property type="gene ID" value="ENSAMXG00005021439.1"/>
</dbReference>
<dbReference type="GO" id="GO:1902533">
    <property type="term" value="P:positive regulation of intracellular signal transduction"/>
    <property type="evidence" value="ECO:0007669"/>
    <property type="project" value="UniProtKB-ARBA"/>
</dbReference>
<keyword evidence="6" id="KW-0732">Signal</keyword>
<dbReference type="PROSITE" id="PS51450">
    <property type="entry name" value="LRR"/>
    <property type="match status" value="4"/>
</dbReference>
<dbReference type="InterPro" id="IPR032675">
    <property type="entry name" value="LRR_dom_sf"/>
</dbReference>
<dbReference type="InterPro" id="IPR000483">
    <property type="entry name" value="Cys-rich_flank_reg_C"/>
</dbReference>
<evidence type="ECO:0000256" key="7">
    <source>
        <dbReference type="ARBA" id="ARBA00022737"/>
    </source>
</evidence>
<dbReference type="Pfam" id="PF00560">
    <property type="entry name" value="LRR_1"/>
    <property type="match status" value="1"/>
</dbReference>
<dbReference type="GO" id="GO:0002224">
    <property type="term" value="P:toll-like receptor signaling pathway"/>
    <property type="evidence" value="ECO:0007669"/>
    <property type="project" value="TreeGrafter"/>
</dbReference>
<sequence length="1105" mass="126376">MSGGLSEDTRVCPSLKCTFLLFKHVNYCLPRSEGQFFIIMFGPRLFLFVVLNHLCVVKAINLKFYPCDNTTASNGDINVDCGHRGLTSVPKFKSPIVVSLNLNENLIQRVKREDFSDLPNLQNLSLMWNCLPGRLKALRLPSCKVRIDQDAFVNLKNLSSLYLVGNSLDTIPLLPQRLQVLGLEFNNIFHIEKPLGTPFLKQLLLSKNCYYANPCNQSFSIETRVLQDLPELRNLTLGFNNITTVPVQLPPSLESLDLRENKITEITKESFANLTKLRYLNLEWNCQRCDHAAEPCFPCPNNASLGLDPGAFHDQRSSLSFLSLRGNSLHYLPKNIFAQLSRLKTLDLSDNFLAYSIHNGTFFEELQKVVSLNLLYNYQPMKTFPELILSPYMSRMRALKKLSLSGFFFHQLSNYSLEPLFDLPKLEYLDLRMNFISSCNVTAFSQLRALRMVVLSQNMLAFNPCYKAISMDIQLTSMTLSDRKREDPLENQEDPYFRSELERNSGQCAEEDCPINDSMWYLQRCHCYGKLSFNLSQNNIPWLNASTFKGMENAVCMDLSYNYMSQTLSGQQFSPLTKLIFLNMAHNRIDLYFDDAFRELRSTLKALDLSNNEFHFLMRGIGHRFEFIKNMTSLEALSLANNNIGLRISNILRSTSLKYLFFSGNRLDIMWDTRGDQYIRFFQGLIKLRYLDISDNQLRSFSPEAMANLPKSVQVLRVDSNILNYFPWGNLSTLAQLCFLNLSGNHLSNLPDIAVPFGPKLSSLDLSHNRLTAIPESFFSQATALKDLRLDHNQLKIIEKQVLPSSFKSAICSTAFKTKNCKLTLHANPFICSCVTSWFAEFLRGSPLFIPHLTTDVRCGFPESQTGVNVLAIDPRSCQEIFGSVAFLFTSLLALAATTIPILKHLYGWDLWYCFQILWAGHKGYTSLQGNSMVNNDHDAFVVFDTQNKAVRDWIYNEMVANLERRGRWQFKLCLEERDWVPGVSCIENLHNAVYNSRKTVFVLTNNGSFSSVSGIIRQAFLLVQQRLLDEKVDVAVLVLLDSVFPKVKYLQMRKRLCKKSVLSWPKNPQAQPLFWNDLCVAIASDNVKSYDKKVTESFLSHELL</sequence>
<keyword evidence="11" id="KW-0472">Membrane</keyword>
<dbReference type="Gene3D" id="3.40.50.10140">
    <property type="entry name" value="Toll/interleukin-1 receptor homology (TIR) domain"/>
    <property type="match status" value="1"/>
</dbReference>
<evidence type="ECO:0000256" key="2">
    <source>
        <dbReference type="ARBA" id="ARBA00009634"/>
    </source>
</evidence>
<keyword evidence="12 17" id="KW-0675">Receptor</keyword>
<comment type="similarity">
    <text evidence="2">Belongs to the Toll-like receptor family.</text>
</comment>
<accession>A0A8B9L5W0</accession>
<evidence type="ECO:0000256" key="3">
    <source>
        <dbReference type="ARBA" id="ARBA00022588"/>
    </source>
</evidence>
<dbReference type="SUPFAM" id="SSF52047">
    <property type="entry name" value="RNI-like"/>
    <property type="match status" value="1"/>
</dbReference>
<evidence type="ECO:0000256" key="4">
    <source>
        <dbReference type="ARBA" id="ARBA00022614"/>
    </source>
</evidence>
<evidence type="ECO:0000313" key="19">
    <source>
        <dbReference type="Proteomes" id="UP000694621"/>
    </source>
</evidence>
<evidence type="ECO:0000256" key="11">
    <source>
        <dbReference type="ARBA" id="ARBA00023136"/>
    </source>
</evidence>
<dbReference type="Proteomes" id="UP000752171">
    <property type="component" value="Unassembled WGS sequence"/>
</dbReference>
<dbReference type="Gene3D" id="3.80.10.10">
    <property type="entry name" value="Ribonuclease Inhibitor"/>
    <property type="match status" value="1"/>
</dbReference>
<dbReference type="GO" id="GO:0038187">
    <property type="term" value="F:pattern recognition receptor activity"/>
    <property type="evidence" value="ECO:0007669"/>
    <property type="project" value="TreeGrafter"/>
</dbReference>
<dbReference type="GO" id="GO:0032755">
    <property type="term" value="P:positive regulation of interleukin-6 production"/>
    <property type="evidence" value="ECO:0007669"/>
    <property type="project" value="TreeGrafter"/>
</dbReference>
<feature type="domain" description="TIR" evidence="16">
    <location>
        <begin position="936"/>
        <end position="1083"/>
    </location>
</feature>
<dbReference type="InterPro" id="IPR003591">
    <property type="entry name" value="Leu-rich_rpt_typical-subtyp"/>
</dbReference>
<dbReference type="GO" id="GO:0007249">
    <property type="term" value="P:canonical NF-kappaB signal transduction"/>
    <property type="evidence" value="ECO:0007669"/>
    <property type="project" value="TreeGrafter"/>
</dbReference>
<evidence type="ECO:0000256" key="9">
    <source>
        <dbReference type="ARBA" id="ARBA00022859"/>
    </source>
</evidence>
<dbReference type="SMART" id="SM00255">
    <property type="entry name" value="TIR"/>
    <property type="match status" value="1"/>
</dbReference>
<evidence type="ECO:0000313" key="17">
    <source>
        <dbReference type="EMBL" id="KAG9270200.1"/>
    </source>
</evidence>
<evidence type="ECO:0000256" key="12">
    <source>
        <dbReference type="ARBA" id="ARBA00023170"/>
    </source>
</evidence>
<dbReference type="Pfam" id="PF01582">
    <property type="entry name" value="TIR"/>
    <property type="match status" value="1"/>
</dbReference>
<reference evidence="18" key="2">
    <citation type="submission" date="2025-05" db="UniProtKB">
        <authorList>
            <consortium name="Ensembl"/>
        </authorList>
    </citation>
    <scope>IDENTIFICATION</scope>
</reference>
<dbReference type="SUPFAM" id="SSF52058">
    <property type="entry name" value="L domain-like"/>
    <property type="match status" value="1"/>
</dbReference>
<organism evidence="18 19">
    <name type="scientific">Astyanax mexicanus</name>
    <name type="common">Blind cave fish</name>
    <name type="synonym">Astyanax fasciatus mexicanus</name>
    <dbReference type="NCBI Taxonomy" id="7994"/>
    <lineage>
        <taxon>Eukaryota</taxon>
        <taxon>Metazoa</taxon>
        <taxon>Chordata</taxon>
        <taxon>Craniata</taxon>
        <taxon>Vertebrata</taxon>
        <taxon>Euteleostomi</taxon>
        <taxon>Actinopterygii</taxon>
        <taxon>Neopterygii</taxon>
        <taxon>Teleostei</taxon>
        <taxon>Ostariophysi</taxon>
        <taxon>Characiformes</taxon>
        <taxon>Characoidei</taxon>
        <taxon>Acestrorhamphidae</taxon>
        <taxon>Acestrorhamphinae</taxon>
        <taxon>Astyanax</taxon>
    </lineage>
</organism>
<evidence type="ECO:0000256" key="14">
    <source>
        <dbReference type="ARBA" id="ARBA00023198"/>
    </source>
</evidence>
<keyword evidence="7" id="KW-0677">Repeat</keyword>
<dbReference type="AlphaFoldDB" id="A0A8B9L5W0"/>
<dbReference type="PROSITE" id="PS50104">
    <property type="entry name" value="TIR"/>
    <property type="match status" value="1"/>
</dbReference>
<dbReference type="SMART" id="SM00364">
    <property type="entry name" value="LRR_BAC"/>
    <property type="match status" value="6"/>
</dbReference>
<keyword evidence="3" id="KW-0399">Innate immunity</keyword>
<evidence type="ECO:0000256" key="1">
    <source>
        <dbReference type="ARBA" id="ARBA00004177"/>
    </source>
</evidence>
<evidence type="ECO:0000313" key="20">
    <source>
        <dbReference type="Proteomes" id="UP000752171"/>
    </source>
</evidence>
<dbReference type="InterPro" id="IPR035897">
    <property type="entry name" value="Toll_tir_struct_dom_sf"/>
</dbReference>
<dbReference type="GO" id="GO:0005886">
    <property type="term" value="C:plasma membrane"/>
    <property type="evidence" value="ECO:0007669"/>
    <property type="project" value="TreeGrafter"/>
</dbReference>
<evidence type="ECO:0000259" key="16">
    <source>
        <dbReference type="PROSITE" id="PS50104"/>
    </source>
</evidence>
<dbReference type="Proteomes" id="UP000694621">
    <property type="component" value="Unplaced"/>
</dbReference>
<dbReference type="GO" id="GO:0045087">
    <property type="term" value="P:innate immune response"/>
    <property type="evidence" value="ECO:0007669"/>
    <property type="project" value="UniProtKB-KW"/>
</dbReference>
<dbReference type="SMART" id="SM00369">
    <property type="entry name" value="LRR_TYP"/>
    <property type="match status" value="13"/>
</dbReference>
<dbReference type="InterPro" id="IPR000157">
    <property type="entry name" value="TIR_dom"/>
</dbReference>
<dbReference type="Pfam" id="PF13855">
    <property type="entry name" value="LRR_8"/>
    <property type="match status" value="3"/>
</dbReference>
<evidence type="ECO:0000256" key="15">
    <source>
        <dbReference type="ARBA" id="ARBA00046288"/>
    </source>
</evidence>